<protein>
    <submittedName>
        <fullName evidence="3">ECF transporter S component</fullName>
    </submittedName>
</protein>
<feature type="transmembrane region" description="Helical" evidence="2">
    <location>
        <begin position="6"/>
        <end position="26"/>
    </location>
</feature>
<evidence type="ECO:0000256" key="1">
    <source>
        <dbReference type="SAM" id="MobiDB-lite"/>
    </source>
</evidence>
<feature type="region of interest" description="Disordered" evidence="1">
    <location>
        <begin position="249"/>
        <end position="274"/>
    </location>
</feature>
<accession>A0ABY2E6H0</accession>
<comment type="caution">
    <text evidence="3">The sequence shown here is derived from an EMBL/GenBank/DDBJ whole genome shotgun (WGS) entry which is preliminary data.</text>
</comment>
<keyword evidence="4" id="KW-1185">Reference proteome</keyword>
<dbReference type="EMBL" id="SMNA01000003">
    <property type="protein sequence ID" value="TDE96188.1"/>
    <property type="molecule type" value="Genomic_DNA"/>
</dbReference>
<feature type="transmembrane region" description="Helical" evidence="2">
    <location>
        <begin position="93"/>
        <end position="118"/>
    </location>
</feature>
<feature type="transmembrane region" description="Helical" evidence="2">
    <location>
        <begin position="161"/>
        <end position="184"/>
    </location>
</feature>
<dbReference type="PIRSF" id="PIRSF037395">
    <property type="entry name" value="UCP037395_ABCper"/>
    <property type="match status" value="1"/>
</dbReference>
<dbReference type="Pfam" id="PF12822">
    <property type="entry name" value="ECF_trnsprt"/>
    <property type="match status" value="1"/>
</dbReference>
<gene>
    <name evidence="3" type="ORF">EXU48_06815</name>
</gene>
<evidence type="ECO:0000313" key="4">
    <source>
        <dbReference type="Proteomes" id="UP000504882"/>
    </source>
</evidence>
<evidence type="ECO:0000313" key="3">
    <source>
        <dbReference type="EMBL" id="TDE96188.1"/>
    </source>
</evidence>
<dbReference type="InterPro" id="IPR017196">
    <property type="entry name" value="ECF_substrate-spec_UCP037395"/>
</dbReference>
<feature type="transmembrane region" description="Helical" evidence="2">
    <location>
        <begin position="64"/>
        <end position="81"/>
    </location>
</feature>
<feature type="transmembrane region" description="Helical" evidence="2">
    <location>
        <begin position="38"/>
        <end position="58"/>
    </location>
</feature>
<name>A0ABY2E6H0_9MICO</name>
<feature type="transmembrane region" description="Helical" evidence="2">
    <location>
        <begin position="219"/>
        <end position="240"/>
    </location>
</feature>
<feature type="compositionally biased region" description="Pro residues" evidence="1">
    <location>
        <begin position="265"/>
        <end position="274"/>
    </location>
</feature>
<keyword evidence="2" id="KW-0812">Transmembrane</keyword>
<dbReference type="InterPro" id="IPR024529">
    <property type="entry name" value="ECF_trnsprt_substrate-spec"/>
</dbReference>
<proteinExistence type="predicted"/>
<sequence>MGRRLGLTLAVASLLGVLAFGWPLLVGEGAVLSDATSAPLVLGLVVAAALAVLGVGFGDGGIDVKAIAVLGLLTAIGAILRPLAAGTGGIETVFVLIVLGARVFGPGFGFLLGTTTLLASALLTGGVGPWLPFQMLGAGWVGLGAGLLPRRARGVGELAMLAGYGALAALGFGVLLNLSFWPFLLGTATEISFVAGDPVAENVRRFVLYSLTTSLPWDLGRLITTAAGIAVAGYAVLATLRRAARRAAFGPPAEPVPPRLTTAGAPPPTGPADR</sequence>
<organism evidence="3 4">
    <name type="scientific">Occultella glacieicola</name>
    <dbReference type="NCBI Taxonomy" id="2518684"/>
    <lineage>
        <taxon>Bacteria</taxon>
        <taxon>Bacillati</taxon>
        <taxon>Actinomycetota</taxon>
        <taxon>Actinomycetes</taxon>
        <taxon>Micrococcales</taxon>
        <taxon>Ruaniaceae</taxon>
        <taxon>Occultella</taxon>
    </lineage>
</organism>
<keyword evidence="2" id="KW-0472">Membrane</keyword>
<evidence type="ECO:0000256" key="2">
    <source>
        <dbReference type="SAM" id="Phobius"/>
    </source>
</evidence>
<dbReference type="Proteomes" id="UP000504882">
    <property type="component" value="Unassembled WGS sequence"/>
</dbReference>
<feature type="transmembrane region" description="Helical" evidence="2">
    <location>
        <begin position="130"/>
        <end position="149"/>
    </location>
</feature>
<dbReference type="Gene3D" id="1.10.1760.20">
    <property type="match status" value="1"/>
</dbReference>
<reference evidence="3 4" key="1">
    <citation type="submission" date="2019-03" db="EMBL/GenBank/DDBJ databases">
        <title>Genomic features of bacteria from cold environments.</title>
        <authorList>
            <person name="Shen L."/>
        </authorList>
    </citation>
    <scope>NUCLEOTIDE SEQUENCE [LARGE SCALE GENOMIC DNA]</scope>
    <source>
        <strain evidence="4">T3246-1</strain>
    </source>
</reference>
<keyword evidence="2" id="KW-1133">Transmembrane helix</keyword>